<organism evidence="1 2">
    <name type="scientific">Desulfovibrio gilichinskyi</name>
    <dbReference type="NCBI Taxonomy" id="1519643"/>
    <lineage>
        <taxon>Bacteria</taxon>
        <taxon>Pseudomonadati</taxon>
        <taxon>Thermodesulfobacteriota</taxon>
        <taxon>Desulfovibrionia</taxon>
        <taxon>Desulfovibrionales</taxon>
        <taxon>Desulfovibrionaceae</taxon>
        <taxon>Desulfovibrio</taxon>
    </lineage>
</organism>
<dbReference type="InterPro" id="IPR009057">
    <property type="entry name" value="Homeodomain-like_sf"/>
</dbReference>
<name>A0A1X7C3R7_9BACT</name>
<keyword evidence="2" id="KW-1185">Reference proteome</keyword>
<evidence type="ECO:0008006" key="3">
    <source>
        <dbReference type="Google" id="ProtNLM"/>
    </source>
</evidence>
<dbReference type="SUPFAM" id="SSF46689">
    <property type="entry name" value="Homeodomain-like"/>
    <property type="match status" value="1"/>
</dbReference>
<reference evidence="2" key="1">
    <citation type="submission" date="2017-04" db="EMBL/GenBank/DDBJ databases">
        <authorList>
            <person name="Varghese N."/>
            <person name="Submissions S."/>
        </authorList>
    </citation>
    <scope>NUCLEOTIDE SEQUENCE [LARGE SCALE GENOMIC DNA]</scope>
    <source>
        <strain evidence="2">K3S</strain>
    </source>
</reference>
<dbReference type="STRING" id="1519643.SAMN06295933_0278"/>
<dbReference type="Proteomes" id="UP000192906">
    <property type="component" value="Unassembled WGS sequence"/>
</dbReference>
<accession>A0A1X7C3R7</accession>
<protein>
    <recommendedName>
        <fullName evidence="3">Mor transcription activator family protein</fullName>
    </recommendedName>
</protein>
<sequence>MVGQGSDSDKIGVEFIDLALLIGEPKARELCEEYKGQILPEPPPKPRQVRNKTIRDLYFKDGLTQTVISKRYGLTRRWINYIISSSD</sequence>
<evidence type="ECO:0000313" key="2">
    <source>
        <dbReference type="Proteomes" id="UP000192906"/>
    </source>
</evidence>
<dbReference type="EMBL" id="FWZU01000001">
    <property type="protein sequence ID" value="SME89329.1"/>
    <property type="molecule type" value="Genomic_DNA"/>
</dbReference>
<dbReference type="AlphaFoldDB" id="A0A1X7C3R7"/>
<proteinExistence type="predicted"/>
<evidence type="ECO:0000313" key="1">
    <source>
        <dbReference type="EMBL" id="SME89329.1"/>
    </source>
</evidence>
<gene>
    <name evidence="1" type="ORF">SAMN06295933_0278</name>
</gene>